<accession>A0A0E0QUZ4</accession>
<name>A0A0E0QUZ4_ORYRU</name>
<reference evidence="3" key="1">
    <citation type="submission" date="2013-06" db="EMBL/GenBank/DDBJ databases">
        <authorList>
            <person name="Zhao Q."/>
        </authorList>
    </citation>
    <scope>NUCLEOTIDE SEQUENCE</scope>
    <source>
        <strain evidence="3">cv. W1943</strain>
    </source>
</reference>
<dbReference type="Proteomes" id="UP000008022">
    <property type="component" value="Unassembled WGS sequence"/>
</dbReference>
<dbReference type="HOGENOM" id="CLU_1680795_0_0_1"/>
<dbReference type="Gramene" id="ORUFI09G20880.3">
    <property type="protein sequence ID" value="ORUFI09G20880.3"/>
    <property type="gene ID" value="ORUFI09G20880"/>
</dbReference>
<dbReference type="PANTHER" id="PTHR33074">
    <property type="entry name" value="EXPRESSED PROTEIN-RELATED"/>
    <property type="match status" value="1"/>
</dbReference>
<proteinExistence type="predicted"/>
<evidence type="ECO:0000256" key="1">
    <source>
        <dbReference type="SAM" id="MobiDB-lite"/>
    </source>
</evidence>
<feature type="region of interest" description="Disordered" evidence="1">
    <location>
        <begin position="131"/>
        <end position="157"/>
    </location>
</feature>
<sequence length="157" mass="17712">MATAFPYSFTRTKHLTLSPPSSHGGDAADHRPLPWILLDVRAYIADRRNSTTATIVLSNGRKIQITFCIAPPPLVSYICAWLQEVSVYDAERIVNDFDYAYTHSTISQYFTTAAAGLKRNLKRPLKFHMQYPHKRQGGPGSKIRDETEDGNNPMELD</sequence>
<organism evidence="2 3">
    <name type="scientific">Oryza rufipogon</name>
    <name type="common">Brownbeard rice</name>
    <name type="synonym">Asian wild rice</name>
    <dbReference type="NCBI Taxonomy" id="4529"/>
    <lineage>
        <taxon>Eukaryota</taxon>
        <taxon>Viridiplantae</taxon>
        <taxon>Streptophyta</taxon>
        <taxon>Embryophyta</taxon>
        <taxon>Tracheophyta</taxon>
        <taxon>Spermatophyta</taxon>
        <taxon>Magnoliopsida</taxon>
        <taxon>Liliopsida</taxon>
        <taxon>Poales</taxon>
        <taxon>Poaceae</taxon>
        <taxon>BOP clade</taxon>
        <taxon>Oryzoideae</taxon>
        <taxon>Oryzeae</taxon>
        <taxon>Oryzinae</taxon>
        <taxon>Oryza</taxon>
    </lineage>
</organism>
<evidence type="ECO:0000313" key="2">
    <source>
        <dbReference type="EnsemblPlants" id="ORUFI09G20880.3"/>
    </source>
</evidence>
<keyword evidence="3" id="KW-1185">Reference proteome</keyword>
<reference evidence="2" key="2">
    <citation type="submission" date="2015-06" db="UniProtKB">
        <authorList>
            <consortium name="EnsemblPlants"/>
        </authorList>
    </citation>
    <scope>IDENTIFICATION</scope>
</reference>
<dbReference type="PANTHER" id="PTHR33074:SF68">
    <property type="entry name" value="OS09G0557100 PROTEIN"/>
    <property type="match status" value="1"/>
</dbReference>
<dbReference type="AlphaFoldDB" id="A0A0E0QUZ4"/>
<evidence type="ECO:0000313" key="3">
    <source>
        <dbReference type="Proteomes" id="UP000008022"/>
    </source>
</evidence>
<protein>
    <submittedName>
        <fullName evidence="2">Uncharacterized protein</fullName>
    </submittedName>
</protein>
<dbReference type="EnsemblPlants" id="ORUFI09G20880.3">
    <property type="protein sequence ID" value="ORUFI09G20880.3"/>
    <property type="gene ID" value="ORUFI09G20880"/>
</dbReference>